<dbReference type="EMBL" id="BPLQ01010627">
    <property type="protein sequence ID" value="GIY52014.1"/>
    <property type="molecule type" value="Genomic_DNA"/>
</dbReference>
<name>A0AAV4U2P1_9ARAC</name>
<keyword evidence="3" id="KW-1185">Reference proteome</keyword>
<gene>
    <name evidence="2" type="ORF">CDAR_619121</name>
</gene>
<dbReference type="Proteomes" id="UP001054837">
    <property type="component" value="Unassembled WGS sequence"/>
</dbReference>
<proteinExistence type="predicted"/>
<evidence type="ECO:0000313" key="3">
    <source>
        <dbReference type="Proteomes" id="UP001054837"/>
    </source>
</evidence>
<protein>
    <submittedName>
        <fullName evidence="2">Uncharacterized protein</fullName>
    </submittedName>
</protein>
<sequence length="103" mass="11216">MSRSIHSTSRRSENTGGHILQAERLRLTTRPDSHPSQNSSFIGHSSAGQAINRAVGGRIISLGLFEPPLSSIVVLNIKYFCPGVDSRRFPGSRGDHSHDYSST</sequence>
<dbReference type="AlphaFoldDB" id="A0AAV4U2P1"/>
<accession>A0AAV4U2P1</accession>
<feature type="region of interest" description="Disordered" evidence="1">
    <location>
        <begin position="26"/>
        <end position="45"/>
    </location>
</feature>
<evidence type="ECO:0000256" key="1">
    <source>
        <dbReference type="SAM" id="MobiDB-lite"/>
    </source>
</evidence>
<evidence type="ECO:0000313" key="2">
    <source>
        <dbReference type="EMBL" id="GIY52014.1"/>
    </source>
</evidence>
<comment type="caution">
    <text evidence="2">The sequence shown here is derived from an EMBL/GenBank/DDBJ whole genome shotgun (WGS) entry which is preliminary data.</text>
</comment>
<feature type="region of interest" description="Disordered" evidence="1">
    <location>
        <begin position="1"/>
        <end position="21"/>
    </location>
</feature>
<organism evidence="2 3">
    <name type="scientific">Caerostris darwini</name>
    <dbReference type="NCBI Taxonomy" id="1538125"/>
    <lineage>
        <taxon>Eukaryota</taxon>
        <taxon>Metazoa</taxon>
        <taxon>Ecdysozoa</taxon>
        <taxon>Arthropoda</taxon>
        <taxon>Chelicerata</taxon>
        <taxon>Arachnida</taxon>
        <taxon>Araneae</taxon>
        <taxon>Araneomorphae</taxon>
        <taxon>Entelegynae</taxon>
        <taxon>Araneoidea</taxon>
        <taxon>Araneidae</taxon>
        <taxon>Caerostris</taxon>
    </lineage>
</organism>
<reference evidence="2 3" key="1">
    <citation type="submission" date="2021-06" db="EMBL/GenBank/DDBJ databases">
        <title>Caerostris darwini draft genome.</title>
        <authorList>
            <person name="Kono N."/>
            <person name="Arakawa K."/>
        </authorList>
    </citation>
    <scope>NUCLEOTIDE SEQUENCE [LARGE SCALE GENOMIC DNA]</scope>
</reference>
<feature type="compositionally biased region" description="Polar residues" evidence="1">
    <location>
        <begin position="34"/>
        <end position="45"/>
    </location>
</feature>